<proteinExistence type="predicted"/>
<accession>A0A8I2KG63</accession>
<evidence type="ECO:0000313" key="1">
    <source>
        <dbReference type="EMBL" id="NKM46918.1"/>
    </source>
</evidence>
<dbReference type="EMBL" id="WIEZ01000009">
    <property type="protein sequence ID" value="NKM46918.1"/>
    <property type="molecule type" value="Genomic_DNA"/>
</dbReference>
<dbReference type="AlphaFoldDB" id="A0A8I2KG63"/>
<organism evidence="1 2">
    <name type="scientific">Rhizobium leguminosarum bv. viciae</name>
    <dbReference type="NCBI Taxonomy" id="387"/>
    <lineage>
        <taxon>Bacteria</taxon>
        <taxon>Pseudomonadati</taxon>
        <taxon>Pseudomonadota</taxon>
        <taxon>Alphaproteobacteria</taxon>
        <taxon>Hyphomicrobiales</taxon>
        <taxon>Rhizobiaceae</taxon>
        <taxon>Rhizobium/Agrobacterium group</taxon>
        <taxon>Rhizobium</taxon>
    </lineage>
</organism>
<dbReference type="Proteomes" id="UP000662259">
    <property type="component" value="Unassembled WGS sequence"/>
</dbReference>
<dbReference type="RefSeq" id="WP_131622380.1">
    <property type="nucleotide sequence ID" value="NZ_SJMF01000014.1"/>
</dbReference>
<sequence length="240" mass="26550">MSIRRHVAIPAVFLLSALLGGCDGFGFHSWQWNQRIIVVVETPTGERIGESVQRVSWYESPAWARLGDSGGWFSSDLSGEAVVVELAPGRYIFALPKSYDGIASEQVFRPPISRSGNAASLRQEIRAQNDHLERLRETREVPRSAYPALVTFSDLSDPATAQKVDPVNLKASFGSGYRLVSIKLAITDEAKTEGIVQRVLGPRFFEDWAGKREAAFTSSGPFKKLPFAFQLSRNDFITGE</sequence>
<dbReference type="PROSITE" id="PS51257">
    <property type="entry name" value="PROKAR_LIPOPROTEIN"/>
    <property type="match status" value="1"/>
</dbReference>
<comment type="caution">
    <text evidence="1">The sequence shown here is derived from an EMBL/GenBank/DDBJ whole genome shotgun (WGS) entry which is preliminary data.</text>
</comment>
<gene>
    <name evidence="1" type="ORF">GFL91_18450</name>
</gene>
<reference evidence="1" key="1">
    <citation type="submission" date="2019-10" db="EMBL/GenBank/DDBJ databases">
        <title>Rhizobium leguminosarum symbiovar viciae collection.</title>
        <authorList>
            <person name="Boivin S."/>
            <person name="Lepetit M."/>
        </authorList>
    </citation>
    <scope>NUCLEOTIDE SEQUENCE</scope>
    <source>
        <strain evidence="1">L143</strain>
    </source>
</reference>
<evidence type="ECO:0000313" key="2">
    <source>
        <dbReference type="Proteomes" id="UP000662259"/>
    </source>
</evidence>
<protein>
    <recommendedName>
        <fullName evidence="3">Lipoprotein</fullName>
    </recommendedName>
</protein>
<name>A0A8I2KG63_RHILV</name>
<evidence type="ECO:0008006" key="3">
    <source>
        <dbReference type="Google" id="ProtNLM"/>
    </source>
</evidence>